<reference evidence="1 2" key="1">
    <citation type="journal article" date="2013" name="Int. J. Syst. Evol. Microbiol.">
        <title>Kordia antarctica sp. nov., isolated from Antarctic seawater.</title>
        <authorList>
            <person name="Baek K."/>
            <person name="Choi A."/>
            <person name="Kang I."/>
            <person name="Lee K."/>
            <person name="Cho J.C."/>
        </authorList>
    </citation>
    <scope>NUCLEOTIDE SEQUENCE [LARGE SCALE GENOMIC DNA]</scope>
    <source>
        <strain evidence="1 2">IMCC3317</strain>
    </source>
</reference>
<dbReference type="KEGG" id="kan:IMCC3317_43010"/>
<dbReference type="RefSeq" id="WP_160131424.1">
    <property type="nucleotide sequence ID" value="NZ_CP019288.1"/>
</dbReference>
<keyword evidence="2" id="KW-1185">Reference proteome</keyword>
<dbReference type="Proteomes" id="UP000464657">
    <property type="component" value="Chromosome"/>
</dbReference>
<dbReference type="EMBL" id="CP019288">
    <property type="protein sequence ID" value="QHI38901.1"/>
    <property type="molecule type" value="Genomic_DNA"/>
</dbReference>
<dbReference type="OrthoDB" id="1447479at2"/>
<evidence type="ECO:0000313" key="1">
    <source>
        <dbReference type="EMBL" id="QHI38901.1"/>
    </source>
</evidence>
<accession>A0A7L4ZQW1</accession>
<dbReference type="AlphaFoldDB" id="A0A7L4ZQW1"/>
<proteinExistence type="predicted"/>
<protein>
    <submittedName>
        <fullName evidence="1">Uncharacterized protein</fullName>
    </submittedName>
</protein>
<sequence>MNLKKISTLGKTITKAEQRTILGGNVDELSPGTGSCAAFRPCTIPGDHDDTCEGGDIVRNVSKDEAKAFVASGGRWCCEGCGGASWYY</sequence>
<evidence type="ECO:0000313" key="2">
    <source>
        <dbReference type="Proteomes" id="UP000464657"/>
    </source>
</evidence>
<gene>
    <name evidence="1" type="ORF">IMCC3317_43010</name>
</gene>
<organism evidence="1 2">
    <name type="scientific">Kordia antarctica</name>
    <dbReference type="NCBI Taxonomy" id="1218801"/>
    <lineage>
        <taxon>Bacteria</taxon>
        <taxon>Pseudomonadati</taxon>
        <taxon>Bacteroidota</taxon>
        <taxon>Flavobacteriia</taxon>
        <taxon>Flavobacteriales</taxon>
        <taxon>Flavobacteriaceae</taxon>
        <taxon>Kordia</taxon>
    </lineage>
</organism>
<name>A0A7L4ZQW1_9FLAO</name>